<proteinExistence type="predicted"/>
<dbReference type="PANTHER" id="PTHR23088:SF27">
    <property type="entry name" value="DEAMINATED GLUTATHIONE AMIDASE"/>
    <property type="match status" value="1"/>
</dbReference>
<accession>A0A1F7RCY8</accession>
<dbReference type="Pfam" id="PF00795">
    <property type="entry name" value="CN_hydrolase"/>
    <property type="match status" value="1"/>
</dbReference>
<dbReference type="SUPFAM" id="SSF56317">
    <property type="entry name" value="Carbon-nitrogen hydrolase"/>
    <property type="match status" value="1"/>
</dbReference>
<evidence type="ECO:0000313" key="2">
    <source>
        <dbReference type="EMBL" id="OGL38844.1"/>
    </source>
</evidence>
<dbReference type="InterPro" id="IPR036526">
    <property type="entry name" value="C-N_Hydrolase_sf"/>
</dbReference>
<dbReference type="PROSITE" id="PS50263">
    <property type="entry name" value="CN_HYDROLASE"/>
    <property type="match status" value="1"/>
</dbReference>
<feature type="domain" description="CN hydrolase" evidence="1">
    <location>
        <begin position="7"/>
        <end position="241"/>
    </location>
</feature>
<evidence type="ECO:0000313" key="3">
    <source>
        <dbReference type="Proteomes" id="UP000178526"/>
    </source>
</evidence>
<dbReference type="AlphaFoldDB" id="A0A1F7RCY8"/>
<dbReference type="InterPro" id="IPR003010">
    <property type="entry name" value="C-N_Hydrolase"/>
</dbReference>
<sequence>MKENKKIIVSAVQLKIKLGDPQGNLIRALKKIEKLAQEGVSLAVLPEMWICGYDFKNLEKIADQTPLVLDKLDNIARAYGMTIIGSTVEQEGSDFFNTAFTMEGKKGVIGKYRKIHLFPLLREDYYFKRGNRSEVINSSIGKIGVILCFDIRFPELARSLALRGAEIVVVPAQWPKVRLNHWRTLLQARAIENQLFVIASACCGEGGKIKLAGHSMIIDPNGKILTEAGERETVIKAEIDLKEIEESRANMPCFSGRVPEAYS</sequence>
<gene>
    <name evidence="2" type="ORF">A2042_01740</name>
</gene>
<protein>
    <recommendedName>
        <fullName evidence="1">CN hydrolase domain-containing protein</fullName>
    </recommendedName>
</protein>
<dbReference type="EMBL" id="MGDB01000133">
    <property type="protein sequence ID" value="OGL38844.1"/>
    <property type="molecule type" value="Genomic_DNA"/>
</dbReference>
<evidence type="ECO:0000259" key="1">
    <source>
        <dbReference type="PROSITE" id="PS50263"/>
    </source>
</evidence>
<dbReference type="PANTHER" id="PTHR23088">
    <property type="entry name" value="NITRILASE-RELATED"/>
    <property type="match status" value="1"/>
</dbReference>
<dbReference type="CDD" id="cd07583">
    <property type="entry name" value="nitrilase_5"/>
    <property type="match status" value="1"/>
</dbReference>
<name>A0A1F7RCY8_9BACT</name>
<dbReference type="Gene3D" id="3.60.110.10">
    <property type="entry name" value="Carbon-nitrogen hydrolase"/>
    <property type="match status" value="1"/>
</dbReference>
<reference evidence="2 3" key="1">
    <citation type="journal article" date="2016" name="Nat. Commun.">
        <title>Thousands of microbial genomes shed light on interconnected biogeochemical processes in an aquifer system.</title>
        <authorList>
            <person name="Anantharaman K."/>
            <person name="Brown C.T."/>
            <person name="Hug L.A."/>
            <person name="Sharon I."/>
            <person name="Castelle C.J."/>
            <person name="Probst A.J."/>
            <person name="Thomas B.C."/>
            <person name="Singh A."/>
            <person name="Wilkins M.J."/>
            <person name="Karaoz U."/>
            <person name="Brodie E.L."/>
            <person name="Williams K.H."/>
            <person name="Hubbard S.S."/>
            <person name="Banfield J.F."/>
        </authorList>
    </citation>
    <scope>NUCLEOTIDE SEQUENCE [LARGE SCALE GENOMIC DNA]</scope>
</reference>
<dbReference type="Proteomes" id="UP000178526">
    <property type="component" value="Unassembled WGS sequence"/>
</dbReference>
<comment type="caution">
    <text evidence="2">The sequence shown here is derived from an EMBL/GenBank/DDBJ whole genome shotgun (WGS) entry which is preliminary data.</text>
</comment>
<organism evidence="2 3">
    <name type="scientific">Candidatus Schekmanbacteria bacterium GWA2_38_11</name>
    <dbReference type="NCBI Taxonomy" id="1817876"/>
    <lineage>
        <taxon>Bacteria</taxon>
        <taxon>Candidatus Schekmaniibacteriota</taxon>
    </lineage>
</organism>